<name>A0A401WG05_STREY</name>
<dbReference type="AlphaFoldDB" id="A0A401WG05"/>
<dbReference type="SUPFAM" id="SSF50249">
    <property type="entry name" value="Nucleic acid-binding proteins"/>
    <property type="match status" value="1"/>
</dbReference>
<gene>
    <name evidence="2" type="primary">scoF</name>
    <name evidence="2" type="ORF">GKJPGBOP_08070</name>
</gene>
<dbReference type="Pfam" id="PF00313">
    <property type="entry name" value="CSD"/>
    <property type="match status" value="1"/>
</dbReference>
<evidence type="ECO:0000313" key="2">
    <source>
        <dbReference type="EMBL" id="GCD48274.1"/>
    </source>
</evidence>
<dbReference type="EMBL" id="BHZD01000001">
    <property type="protein sequence ID" value="GCD48274.1"/>
    <property type="molecule type" value="Genomic_DNA"/>
</dbReference>
<dbReference type="PROSITE" id="PS51857">
    <property type="entry name" value="CSD_2"/>
    <property type="match status" value="1"/>
</dbReference>
<dbReference type="InterPro" id="IPR012340">
    <property type="entry name" value="NA-bd_OB-fold"/>
</dbReference>
<organism evidence="2 3">
    <name type="scientific">Streptomyces paromomycinus</name>
    <name type="common">Streptomyces rimosus subsp. paromomycinus</name>
    <dbReference type="NCBI Taxonomy" id="92743"/>
    <lineage>
        <taxon>Bacteria</taxon>
        <taxon>Bacillati</taxon>
        <taxon>Actinomycetota</taxon>
        <taxon>Actinomycetes</taxon>
        <taxon>Kitasatosporales</taxon>
        <taxon>Streptomycetaceae</taxon>
        <taxon>Streptomyces</taxon>
    </lineage>
</organism>
<dbReference type="Proteomes" id="UP000286746">
    <property type="component" value="Unassembled WGS sequence"/>
</dbReference>
<dbReference type="InterPro" id="IPR050181">
    <property type="entry name" value="Cold_shock_domain"/>
</dbReference>
<dbReference type="GO" id="GO:0003676">
    <property type="term" value="F:nucleic acid binding"/>
    <property type="evidence" value="ECO:0007669"/>
    <property type="project" value="InterPro"/>
</dbReference>
<evidence type="ECO:0000313" key="3">
    <source>
        <dbReference type="Proteomes" id="UP000286746"/>
    </source>
</evidence>
<feature type="domain" description="CSD" evidence="1">
    <location>
        <begin position="13"/>
        <end position="79"/>
    </location>
</feature>
<evidence type="ECO:0000259" key="1">
    <source>
        <dbReference type="PROSITE" id="PS51857"/>
    </source>
</evidence>
<dbReference type="InterPro" id="IPR011129">
    <property type="entry name" value="CSD"/>
</dbReference>
<protein>
    <submittedName>
        <fullName evidence="2">Cold shock protein ScoF</fullName>
    </submittedName>
</protein>
<dbReference type="SMART" id="SM00357">
    <property type="entry name" value="CSP"/>
    <property type="match status" value="1"/>
</dbReference>
<reference evidence="2 3" key="1">
    <citation type="submission" date="2018-11" db="EMBL/GenBank/DDBJ databases">
        <title>Whole genome sequence of Streptomyces paromomycinus NBRC 15454(T).</title>
        <authorList>
            <person name="Komaki H."/>
            <person name="Tamura T."/>
        </authorList>
    </citation>
    <scope>NUCLEOTIDE SEQUENCE [LARGE SCALE GENOMIC DNA]</scope>
    <source>
        <strain evidence="2 3">NBRC 15454</strain>
    </source>
</reference>
<dbReference type="PRINTS" id="PR00050">
    <property type="entry name" value="COLDSHOCK"/>
</dbReference>
<dbReference type="InterPro" id="IPR002059">
    <property type="entry name" value="CSP_DNA-bd"/>
</dbReference>
<comment type="caution">
    <text evidence="2">The sequence shown here is derived from an EMBL/GenBank/DDBJ whole genome shotgun (WGS) entry which is preliminary data.</text>
</comment>
<accession>A0A401WG05</accession>
<dbReference type="Gene3D" id="2.40.50.140">
    <property type="entry name" value="Nucleic acid-binding proteins"/>
    <property type="match status" value="1"/>
</dbReference>
<sequence length="88" mass="9718">MSRPLHPTEVIAVPHGVVKWFDHERGAGLVAQTGGGPDVLAYRSAIQGDEPARTLTTGERVSFNLVEDFEGIRAENIYRLPGRYRFPA</sequence>
<proteinExistence type="predicted"/>
<dbReference type="PANTHER" id="PTHR11544">
    <property type="entry name" value="COLD SHOCK DOMAIN CONTAINING PROTEINS"/>
    <property type="match status" value="1"/>
</dbReference>
<keyword evidence="3" id="KW-1185">Reference proteome</keyword>